<evidence type="ECO:0000256" key="4">
    <source>
        <dbReference type="RuleBase" id="RU004514"/>
    </source>
</evidence>
<feature type="domain" description="Alanine racemase N-terminal" evidence="5">
    <location>
        <begin position="22"/>
        <end position="238"/>
    </location>
</feature>
<evidence type="ECO:0000313" key="6">
    <source>
        <dbReference type="EMBL" id="OUN89075.1"/>
    </source>
</evidence>
<dbReference type="InterPro" id="IPR001608">
    <property type="entry name" value="Ala_racemase_N"/>
</dbReference>
<dbReference type="CDD" id="cd00635">
    <property type="entry name" value="PLPDE_III_YBL036c_like"/>
    <property type="match status" value="1"/>
</dbReference>
<dbReference type="HAMAP" id="MF_02087">
    <property type="entry name" value="PLP_homeostasis"/>
    <property type="match status" value="1"/>
</dbReference>
<protein>
    <recommendedName>
        <fullName evidence="2">Pyridoxal phosphate homeostasis protein</fullName>
        <shortName evidence="2">PLP homeostasis protein</shortName>
    </recommendedName>
</protein>
<proteinExistence type="inferred from homology"/>
<sequence length="245" mass="26455">MDEYLAAIRGRRDEIMARVDAALERAGRAPGSVQVMAVSKTVDVPQVLAAIEAGYRLFGENRPQELVRKLAALGEVEGLPDVRFDMIGNLQTNKINAVLGRAARIHSVSSLHLAEAISSRAERRLAAGELASAQPVLIEVNISGEASKSGFTADELRAAFPRLSELHGIRLQGLMTMAPRGDKSIARATFRGLRELRDELAAAYPACDLSELSCGMSEDFEAAILEGSTLVRLGRVVFNPAFELE</sequence>
<evidence type="ECO:0000256" key="3">
    <source>
        <dbReference type="PIRSR" id="PIRSR004848-1"/>
    </source>
</evidence>
<organism evidence="6 7">
    <name type="scientific">[Collinsella] massiliensis</name>
    <dbReference type="NCBI Taxonomy" id="1232426"/>
    <lineage>
        <taxon>Bacteria</taxon>
        <taxon>Bacillati</taxon>
        <taxon>Actinomycetota</taxon>
        <taxon>Coriobacteriia</taxon>
        <taxon>Coriobacteriales</taxon>
        <taxon>Coriobacteriaceae</taxon>
        <taxon>Enorma</taxon>
    </lineage>
</organism>
<dbReference type="EMBL" id="NFIE01000006">
    <property type="protein sequence ID" value="OUN89075.1"/>
    <property type="molecule type" value="Genomic_DNA"/>
</dbReference>
<dbReference type="PIRSF" id="PIRSF004848">
    <property type="entry name" value="YBL036c_PLPDEIII"/>
    <property type="match status" value="1"/>
</dbReference>
<dbReference type="PANTHER" id="PTHR10146:SF14">
    <property type="entry name" value="PYRIDOXAL PHOSPHATE HOMEOSTASIS PROTEIN"/>
    <property type="match status" value="1"/>
</dbReference>
<comment type="similarity">
    <text evidence="2 4">Belongs to the pyridoxal phosphate-binding protein YggS/PROSC family.</text>
</comment>
<dbReference type="InterPro" id="IPR029066">
    <property type="entry name" value="PLP-binding_barrel"/>
</dbReference>
<reference evidence="7" key="1">
    <citation type="submission" date="2017-04" db="EMBL/GenBank/DDBJ databases">
        <title>Function of individual gut microbiota members based on whole genome sequencing of pure cultures obtained from chicken caecum.</title>
        <authorList>
            <person name="Medvecky M."/>
            <person name="Cejkova D."/>
            <person name="Polansky O."/>
            <person name="Karasova D."/>
            <person name="Kubasova T."/>
            <person name="Cizek A."/>
            <person name="Rychlik I."/>
        </authorList>
    </citation>
    <scope>NUCLEOTIDE SEQUENCE [LARGE SCALE GENOMIC DNA]</scope>
    <source>
        <strain evidence="7">An5</strain>
    </source>
</reference>
<comment type="function">
    <text evidence="2">Pyridoxal 5'-phosphate (PLP)-binding protein, which is involved in PLP homeostasis.</text>
</comment>
<evidence type="ECO:0000256" key="1">
    <source>
        <dbReference type="ARBA" id="ARBA00022898"/>
    </source>
</evidence>
<name>A0A1Y3XU95_9ACTN</name>
<comment type="cofactor">
    <cofactor evidence="3">
        <name>pyridoxal 5'-phosphate</name>
        <dbReference type="ChEBI" id="CHEBI:597326"/>
    </cofactor>
</comment>
<dbReference type="Pfam" id="PF01168">
    <property type="entry name" value="Ala_racemase_N"/>
    <property type="match status" value="1"/>
</dbReference>
<dbReference type="OrthoDB" id="9804072at2"/>
<accession>A0A1Y3XU95</accession>
<dbReference type="PANTHER" id="PTHR10146">
    <property type="entry name" value="PROLINE SYNTHETASE CO-TRANSCRIBED BACTERIAL HOMOLOG PROTEIN"/>
    <property type="match status" value="1"/>
</dbReference>
<comment type="caution">
    <text evidence="6">The sequence shown here is derived from an EMBL/GenBank/DDBJ whole genome shotgun (WGS) entry which is preliminary data.</text>
</comment>
<evidence type="ECO:0000313" key="7">
    <source>
        <dbReference type="Proteomes" id="UP000195781"/>
    </source>
</evidence>
<dbReference type="NCBIfam" id="TIGR00044">
    <property type="entry name" value="YggS family pyridoxal phosphate-dependent enzyme"/>
    <property type="match status" value="1"/>
</dbReference>
<dbReference type="InterPro" id="IPR011078">
    <property type="entry name" value="PyrdxlP_homeostasis"/>
</dbReference>
<dbReference type="GO" id="GO:0030170">
    <property type="term" value="F:pyridoxal phosphate binding"/>
    <property type="evidence" value="ECO:0007669"/>
    <property type="project" value="UniProtKB-UniRule"/>
</dbReference>
<evidence type="ECO:0000259" key="5">
    <source>
        <dbReference type="Pfam" id="PF01168"/>
    </source>
</evidence>
<dbReference type="RefSeq" id="WP_019238697.1">
    <property type="nucleotide sequence ID" value="NZ_CABKRW010000099.1"/>
</dbReference>
<dbReference type="Gene3D" id="3.20.20.10">
    <property type="entry name" value="Alanine racemase"/>
    <property type="match status" value="1"/>
</dbReference>
<keyword evidence="1 2" id="KW-0663">Pyridoxal phosphate</keyword>
<feature type="modified residue" description="N6-(pyridoxal phosphate)lysine" evidence="2 3">
    <location>
        <position position="40"/>
    </location>
</feature>
<dbReference type="Proteomes" id="UP000195781">
    <property type="component" value="Unassembled WGS sequence"/>
</dbReference>
<evidence type="ECO:0000256" key="2">
    <source>
        <dbReference type="HAMAP-Rule" id="MF_02087"/>
    </source>
</evidence>
<keyword evidence="7" id="KW-1185">Reference proteome</keyword>
<dbReference type="SUPFAM" id="SSF51419">
    <property type="entry name" value="PLP-binding barrel"/>
    <property type="match status" value="1"/>
</dbReference>
<dbReference type="AlphaFoldDB" id="A0A1Y3XU95"/>
<gene>
    <name evidence="6" type="ORF">B5G02_03625</name>
</gene>